<dbReference type="EMBL" id="BAABDF010000002">
    <property type="protein sequence ID" value="GAA3855619.1"/>
    <property type="molecule type" value="Genomic_DNA"/>
</dbReference>
<organism evidence="2 3">
    <name type="scientific">Celeribacter arenosi</name>
    <dbReference type="NCBI Taxonomy" id="792649"/>
    <lineage>
        <taxon>Bacteria</taxon>
        <taxon>Pseudomonadati</taxon>
        <taxon>Pseudomonadota</taxon>
        <taxon>Alphaproteobacteria</taxon>
        <taxon>Rhodobacterales</taxon>
        <taxon>Roseobacteraceae</taxon>
        <taxon>Celeribacter</taxon>
    </lineage>
</organism>
<protein>
    <recommendedName>
        <fullName evidence="4">Polysaccharide biosynthesis protein C-terminal domain-containing protein</fullName>
    </recommendedName>
</protein>
<proteinExistence type="predicted"/>
<keyword evidence="1" id="KW-1133">Transmembrane helix</keyword>
<keyword evidence="3" id="KW-1185">Reference proteome</keyword>
<evidence type="ECO:0008006" key="4">
    <source>
        <dbReference type="Google" id="ProtNLM"/>
    </source>
</evidence>
<feature type="transmembrane region" description="Helical" evidence="1">
    <location>
        <begin position="77"/>
        <end position="95"/>
    </location>
</feature>
<feature type="transmembrane region" description="Helical" evidence="1">
    <location>
        <begin position="20"/>
        <end position="39"/>
    </location>
</feature>
<comment type="caution">
    <text evidence="2">The sequence shown here is derived from an EMBL/GenBank/DDBJ whole genome shotgun (WGS) entry which is preliminary data.</text>
</comment>
<keyword evidence="1" id="KW-0472">Membrane</keyword>
<sequence length="114" mass="12635">MMVILAPINMISLYFASEPMGILVTALAWGGMLTSQIVLMRHRGFTKLVSGGHVIFWVPLVLLLVFARPVANGAYDTYLAILLAVNLLSLLFDINDLRLWLGGDRRVIGHERSV</sequence>
<evidence type="ECO:0000313" key="2">
    <source>
        <dbReference type="EMBL" id="GAA3855619.1"/>
    </source>
</evidence>
<feature type="transmembrane region" description="Helical" evidence="1">
    <location>
        <begin position="51"/>
        <end position="71"/>
    </location>
</feature>
<dbReference type="Proteomes" id="UP001399917">
    <property type="component" value="Unassembled WGS sequence"/>
</dbReference>
<accession>A0ABP7JUP9</accession>
<name>A0ABP7JUP9_9RHOB</name>
<evidence type="ECO:0000313" key="3">
    <source>
        <dbReference type="Proteomes" id="UP001399917"/>
    </source>
</evidence>
<reference evidence="3" key="1">
    <citation type="journal article" date="2019" name="Int. J. Syst. Evol. Microbiol.">
        <title>The Global Catalogue of Microorganisms (GCM) 10K type strain sequencing project: providing services to taxonomists for standard genome sequencing and annotation.</title>
        <authorList>
            <consortium name="The Broad Institute Genomics Platform"/>
            <consortium name="The Broad Institute Genome Sequencing Center for Infectious Disease"/>
            <person name="Wu L."/>
            <person name="Ma J."/>
        </authorList>
    </citation>
    <scope>NUCLEOTIDE SEQUENCE [LARGE SCALE GENOMIC DNA]</scope>
    <source>
        <strain evidence="3">JCM 17190</strain>
    </source>
</reference>
<gene>
    <name evidence="2" type="ORF">GCM10022404_03450</name>
</gene>
<keyword evidence="1" id="KW-0812">Transmembrane</keyword>
<evidence type="ECO:0000256" key="1">
    <source>
        <dbReference type="SAM" id="Phobius"/>
    </source>
</evidence>